<dbReference type="STRING" id="930128.SAMN05192532_101235"/>
<protein>
    <submittedName>
        <fullName evidence="1">Stage III sporulation protein AB</fullName>
    </submittedName>
</protein>
<name>A0A1I1ZGY1_9BACI</name>
<dbReference type="Proteomes" id="UP000199516">
    <property type="component" value="Unassembled WGS sequence"/>
</dbReference>
<dbReference type="PIRSF" id="PIRSF021435">
    <property type="entry name" value="SpoIIIAB"/>
    <property type="match status" value="1"/>
</dbReference>
<keyword evidence="2" id="KW-1185">Reference proteome</keyword>
<evidence type="ECO:0000313" key="2">
    <source>
        <dbReference type="Proteomes" id="UP000199516"/>
    </source>
</evidence>
<reference evidence="1 2" key="1">
    <citation type="submission" date="2016-10" db="EMBL/GenBank/DDBJ databases">
        <authorList>
            <person name="de Groot N.N."/>
        </authorList>
    </citation>
    <scope>NUCLEOTIDE SEQUENCE [LARGE SCALE GENOMIC DNA]</scope>
    <source>
        <strain evidence="1 2">DSM 23995</strain>
    </source>
</reference>
<dbReference type="NCBIfam" id="TIGR02833">
    <property type="entry name" value="spore_III_AB"/>
    <property type="match status" value="1"/>
</dbReference>
<organism evidence="1 2">
    <name type="scientific">Alteribacillus iranensis</name>
    <dbReference type="NCBI Taxonomy" id="930128"/>
    <lineage>
        <taxon>Bacteria</taxon>
        <taxon>Bacillati</taxon>
        <taxon>Bacillota</taxon>
        <taxon>Bacilli</taxon>
        <taxon>Bacillales</taxon>
        <taxon>Bacillaceae</taxon>
        <taxon>Alteribacillus</taxon>
    </lineage>
</organism>
<sequence>MSWFGAIFILTACTWTGFEVAKKLTERPRQLRQLKVALQSFEAEIMYGMSPLAEVSEKISKQLPDPVAHLFRYFSSQLKKGECEASEAWNQSLDKTWPRTAMGPQEKEVLKQFGMTMGKHEKMQQQKHIRLALVHLEKEEQEAKEKKMKYEKIAKTMGFLTGLLLIIILI</sequence>
<dbReference type="EMBL" id="FONT01000001">
    <property type="protein sequence ID" value="SFE30905.1"/>
    <property type="molecule type" value="Genomic_DNA"/>
</dbReference>
<dbReference type="RefSeq" id="WP_091656285.1">
    <property type="nucleotide sequence ID" value="NZ_FONT01000001.1"/>
</dbReference>
<accession>A0A1I1ZGY1</accession>
<dbReference type="InterPro" id="IPR014198">
    <property type="entry name" value="Spore_III_AB"/>
</dbReference>
<dbReference type="AlphaFoldDB" id="A0A1I1ZGY1"/>
<gene>
    <name evidence="1" type="ORF">SAMN05192532_101235</name>
</gene>
<dbReference type="Pfam" id="PF09548">
    <property type="entry name" value="Spore_III_AB"/>
    <property type="match status" value="1"/>
</dbReference>
<dbReference type="OrthoDB" id="1957909at2"/>
<evidence type="ECO:0000313" key="1">
    <source>
        <dbReference type="EMBL" id="SFE30905.1"/>
    </source>
</evidence>
<proteinExistence type="predicted"/>